<comment type="caution">
    <text evidence="4">The sequence shown here is derived from an EMBL/GenBank/DDBJ whole genome shotgun (WGS) entry which is preliminary data.</text>
</comment>
<keyword evidence="1" id="KW-0378">Hydrolase</keyword>
<feature type="transmembrane region" description="Helical" evidence="3">
    <location>
        <begin position="64"/>
        <end position="85"/>
    </location>
</feature>
<keyword evidence="3" id="KW-1133">Transmembrane helix</keyword>
<evidence type="ECO:0000313" key="5">
    <source>
        <dbReference type="Proteomes" id="UP000812966"/>
    </source>
</evidence>
<keyword evidence="3" id="KW-0812">Transmembrane</keyword>
<dbReference type="Pfam" id="PF00328">
    <property type="entry name" value="His_Phos_2"/>
    <property type="match status" value="1"/>
</dbReference>
<name>A0A8K0NPY4_9TREE</name>
<evidence type="ECO:0000313" key="4">
    <source>
        <dbReference type="EMBL" id="KAG7531369.1"/>
    </source>
</evidence>
<dbReference type="Gene3D" id="3.40.50.1240">
    <property type="entry name" value="Phosphoglycerate mutase-like"/>
    <property type="match status" value="1"/>
</dbReference>
<dbReference type="SUPFAM" id="SSF53254">
    <property type="entry name" value="Phosphoglycerate mutase-like"/>
    <property type="match status" value="1"/>
</dbReference>
<organism evidence="4 5">
    <name type="scientific">Filobasidium floriforme</name>
    <dbReference type="NCBI Taxonomy" id="5210"/>
    <lineage>
        <taxon>Eukaryota</taxon>
        <taxon>Fungi</taxon>
        <taxon>Dikarya</taxon>
        <taxon>Basidiomycota</taxon>
        <taxon>Agaricomycotina</taxon>
        <taxon>Tremellomycetes</taxon>
        <taxon>Filobasidiales</taxon>
        <taxon>Filobasidiaceae</taxon>
        <taxon>Filobasidium</taxon>
    </lineage>
</organism>
<evidence type="ECO:0000256" key="3">
    <source>
        <dbReference type="SAM" id="Phobius"/>
    </source>
</evidence>
<dbReference type="InterPro" id="IPR029033">
    <property type="entry name" value="His_PPase_superfam"/>
</dbReference>
<evidence type="ECO:0000256" key="1">
    <source>
        <dbReference type="ARBA" id="ARBA00022801"/>
    </source>
</evidence>
<feature type="region of interest" description="Disordered" evidence="2">
    <location>
        <begin position="1"/>
        <end position="56"/>
    </location>
</feature>
<proteinExistence type="predicted"/>
<evidence type="ECO:0000256" key="2">
    <source>
        <dbReference type="SAM" id="MobiDB-lite"/>
    </source>
</evidence>
<dbReference type="AlphaFoldDB" id="A0A8K0NPY4"/>
<gene>
    <name evidence="4" type="ORF">FFLO_04366</name>
</gene>
<dbReference type="EMBL" id="JABELV010000092">
    <property type="protein sequence ID" value="KAG7531369.1"/>
    <property type="molecule type" value="Genomic_DNA"/>
</dbReference>
<dbReference type="PANTHER" id="PTHR20963:SF42">
    <property type="entry name" value="PHOSPHOGLYCERATE MUTASE-LIKE PROTEIN"/>
    <property type="match status" value="1"/>
</dbReference>
<dbReference type="InterPro" id="IPR033379">
    <property type="entry name" value="Acid_Pase_AS"/>
</dbReference>
<evidence type="ECO:0008006" key="6">
    <source>
        <dbReference type="Google" id="ProtNLM"/>
    </source>
</evidence>
<dbReference type="PROSITE" id="PS00616">
    <property type="entry name" value="HIS_ACID_PHOSPHAT_1"/>
    <property type="match status" value="1"/>
</dbReference>
<dbReference type="InterPro" id="IPR000560">
    <property type="entry name" value="His_Pase_clade-2"/>
</dbReference>
<protein>
    <recommendedName>
        <fullName evidence="6">Phytase</fullName>
    </recommendedName>
</protein>
<dbReference type="CDD" id="cd07061">
    <property type="entry name" value="HP_HAP_like"/>
    <property type="match status" value="1"/>
</dbReference>
<dbReference type="PANTHER" id="PTHR20963">
    <property type="entry name" value="MULTIPLE INOSITOL POLYPHOSPHATE PHOSPHATASE-RELATED"/>
    <property type="match status" value="1"/>
</dbReference>
<accession>A0A8K0NPY4</accession>
<reference evidence="4" key="1">
    <citation type="submission" date="2020-04" db="EMBL/GenBank/DDBJ databases">
        <title>Analysis of mating type loci in Filobasidium floriforme.</title>
        <authorList>
            <person name="Nowrousian M."/>
        </authorList>
    </citation>
    <scope>NUCLEOTIDE SEQUENCE</scope>
    <source>
        <strain evidence="4">CBS 6242</strain>
    </source>
</reference>
<keyword evidence="3" id="KW-0472">Membrane</keyword>
<keyword evidence="5" id="KW-1185">Reference proteome</keyword>
<feature type="compositionally biased region" description="Basic and acidic residues" evidence="2">
    <location>
        <begin position="1"/>
        <end position="10"/>
    </location>
</feature>
<sequence length="606" mass="67290">MDLAEEEKQGRRGSRSSIDEPLLPPQYEERPSRLPSPHGQSRNAGDDVERMLNPKRKRSGNGRFWTILFVALMGPALLGAFAIFFSNSYYGDGWISNRPHADSGSFPTDIGFAGPTITGKEAGLLLTAPAPPVQTAQPPLVAPSVGGKKHPFNIMQSWGHLSPWYSVDSHGLPKTDSLEPKGCKIKGLHWLQRHGARYPTTDTVEGPMGFAIRLKNSNWTASGDLAFLNDWSYKLGGEILTPFGRQQLFNLGVSARVKYGFLLEQFEDRLPVFRTESQDRMLKSAQNFAAGFFGIPVEDQYNLAVMIESPNYNCTLSPYAMCPNDNGKLGAIAGAKTQAWENVFLAKAIKRLQPLIGDYSLTTRDVKDMMEMCAYETVSVGYSAFCGLFTEDEWKGFQYRNDIWWWHTSGFGSPVARAEGLGYAQELISRLTHSRLTEFNSTTNSTWHDDIHFPLNDPIYVDFTHDTVFHDVVTVLNFTGFAASGTPPTDHIPKHRSYISSKISPFATNMQFQILSCPSEAYDIDEAERSRKSDEYIRVILNDAAVPLTGIRGCPENDDGKCPMATFVSSIQEIIGSIDFEKECLGRGAEIDYSAETTTGAPVYLS</sequence>
<dbReference type="Proteomes" id="UP000812966">
    <property type="component" value="Unassembled WGS sequence"/>
</dbReference>
<dbReference type="GO" id="GO:0003993">
    <property type="term" value="F:acid phosphatase activity"/>
    <property type="evidence" value="ECO:0007669"/>
    <property type="project" value="TreeGrafter"/>
</dbReference>